<reference evidence="2 3" key="1">
    <citation type="submission" date="2019-02" db="EMBL/GenBank/DDBJ databases">
        <title>Deep-cultivation of Planctomycetes and their phenomic and genomic characterization uncovers novel biology.</title>
        <authorList>
            <person name="Wiegand S."/>
            <person name="Jogler M."/>
            <person name="Boedeker C."/>
            <person name="Pinto D."/>
            <person name="Vollmers J."/>
            <person name="Rivas-Marin E."/>
            <person name="Kohn T."/>
            <person name="Peeters S.H."/>
            <person name="Heuer A."/>
            <person name="Rast P."/>
            <person name="Oberbeckmann S."/>
            <person name="Bunk B."/>
            <person name="Jeske O."/>
            <person name="Meyerdierks A."/>
            <person name="Storesund J.E."/>
            <person name="Kallscheuer N."/>
            <person name="Luecker S."/>
            <person name="Lage O.M."/>
            <person name="Pohl T."/>
            <person name="Merkel B.J."/>
            <person name="Hornburger P."/>
            <person name="Mueller R.-W."/>
            <person name="Bruemmer F."/>
            <person name="Labrenz M."/>
            <person name="Spormann A.M."/>
            <person name="Op den Camp H."/>
            <person name="Overmann J."/>
            <person name="Amann R."/>
            <person name="Jetten M.S.M."/>
            <person name="Mascher T."/>
            <person name="Medema M.H."/>
            <person name="Devos D.P."/>
            <person name="Kaster A.-K."/>
            <person name="Ovreas L."/>
            <person name="Rohde M."/>
            <person name="Galperin M.Y."/>
            <person name="Jogler C."/>
        </authorList>
    </citation>
    <scope>NUCLEOTIDE SEQUENCE [LARGE SCALE GENOMIC DNA]</scope>
    <source>
        <strain evidence="2 3">Pla110</strain>
    </source>
</reference>
<evidence type="ECO:0000313" key="3">
    <source>
        <dbReference type="Proteomes" id="UP000317178"/>
    </source>
</evidence>
<dbReference type="OrthoDB" id="291172at2"/>
<evidence type="ECO:0000313" key="2">
    <source>
        <dbReference type="EMBL" id="QDU80128.1"/>
    </source>
</evidence>
<proteinExistence type="predicted"/>
<dbReference type="Proteomes" id="UP000317178">
    <property type="component" value="Chromosome"/>
</dbReference>
<evidence type="ECO:0000259" key="1">
    <source>
        <dbReference type="Pfam" id="PF13683"/>
    </source>
</evidence>
<name>A0A518CLM6_9PLAN</name>
<dbReference type="EMBL" id="CP036281">
    <property type="protein sequence ID" value="QDU80128.1"/>
    <property type="molecule type" value="Genomic_DNA"/>
</dbReference>
<keyword evidence="3" id="KW-1185">Reference proteome</keyword>
<sequence>MNAYLERFMRSLKSECLEKMIFFGPHSLERALKEYVAHYHCERNHQGLNNQLIEPDDEVGCVAGKIECRERLGGLLKYYHRDAALASLE</sequence>
<dbReference type="KEGG" id="plon:Pla110_18510"/>
<dbReference type="InterPro" id="IPR001584">
    <property type="entry name" value="Integrase_cat-core"/>
</dbReference>
<accession>A0A518CLM6</accession>
<dbReference type="Pfam" id="PF13683">
    <property type="entry name" value="rve_3"/>
    <property type="match status" value="1"/>
</dbReference>
<feature type="domain" description="Integrase catalytic" evidence="1">
    <location>
        <begin position="2"/>
        <end position="50"/>
    </location>
</feature>
<organism evidence="2 3">
    <name type="scientific">Polystyrenella longa</name>
    <dbReference type="NCBI Taxonomy" id="2528007"/>
    <lineage>
        <taxon>Bacteria</taxon>
        <taxon>Pseudomonadati</taxon>
        <taxon>Planctomycetota</taxon>
        <taxon>Planctomycetia</taxon>
        <taxon>Planctomycetales</taxon>
        <taxon>Planctomycetaceae</taxon>
        <taxon>Polystyrenella</taxon>
    </lineage>
</organism>
<protein>
    <recommendedName>
        <fullName evidence="1">Integrase catalytic domain-containing protein</fullName>
    </recommendedName>
</protein>
<gene>
    <name evidence="2" type="ORF">Pla110_18510</name>
</gene>
<dbReference type="GO" id="GO:0015074">
    <property type="term" value="P:DNA integration"/>
    <property type="evidence" value="ECO:0007669"/>
    <property type="project" value="InterPro"/>
</dbReference>
<dbReference type="AlphaFoldDB" id="A0A518CLM6"/>